<proteinExistence type="predicted"/>
<evidence type="ECO:0000256" key="1">
    <source>
        <dbReference type="SAM" id="MobiDB-lite"/>
    </source>
</evidence>
<sequence length="245" mass="28616">MSSDQMIHELFQNLEKTIHERLQVIEEVIRSKGINGRSATNVLDNLSYRVGMLEAERSGVNPAVHVHRENSTTNVVEPSVPSTLFINAMKDLAITFKDAPEMVVSEDEAEEEEEEEEEEVEEEEVEEEEEVQEEEEEAPEEQEEEEEAQEEQEEEEEAQEEQEEVVEEEEEAQEEVVEEEQEEAQEEQEEAQEEEEEGLEEFTYKSRTFYKDPSTNFVYIANESGEPQHVGRWDPTRERVLFKPT</sequence>
<organism evidence="2">
    <name type="scientific">viral metagenome</name>
    <dbReference type="NCBI Taxonomy" id="1070528"/>
    <lineage>
        <taxon>unclassified sequences</taxon>
        <taxon>metagenomes</taxon>
        <taxon>organismal metagenomes</taxon>
    </lineage>
</organism>
<protein>
    <submittedName>
        <fullName evidence="2">Uncharacterized protein</fullName>
    </submittedName>
</protein>
<dbReference type="AlphaFoldDB" id="A0A6C0DD20"/>
<accession>A0A6C0DD20</accession>
<reference evidence="2" key="1">
    <citation type="journal article" date="2020" name="Nature">
        <title>Giant virus diversity and host interactions through global metagenomics.</title>
        <authorList>
            <person name="Schulz F."/>
            <person name="Roux S."/>
            <person name="Paez-Espino D."/>
            <person name="Jungbluth S."/>
            <person name="Walsh D.A."/>
            <person name="Denef V.J."/>
            <person name="McMahon K.D."/>
            <person name="Konstantinidis K.T."/>
            <person name="Eloe-Fadrosh E.A."/>
            <person name="Kyrpides N.C."/>
            <person name="Woyke T."/>
        </authorList>
    </citation>
    <scope>NUCLEOTIDE SEQUENCE</scope>
    <source>
        <strain evidence="2">GVMAG-M-3300023174-137</strain>
    </source>
</reference>
<name>A0A6C0DD20_9ZZZZ</name>
<dbReference type="EMBL" id="MN739581">
    <property type="protein sequence ID" value="QHT14291.1"/>
    <property type="molecule type" value="Genomic_DNA"/>
</dbReference>
<feature type="compositionally biased region" description="Acidic residues" evidence="1">
    <location>
        <begin position="104"/>
        <end position="200"/>
    </location>
</feature>
<evidence type="ECO:0000313" key="2">
    <source>
        <dbReference type="EMBL" id="QHT14291.1"/>
    </source>
</evidence>
<feature type="region of interest" description="Disordered" evidence="1">
    <location>
        <begin position="100"/>
        <end position="207"/>
    </location>
</feature>